<gene>
    <name evidence="2" type="ORF">OCTVUL_1B016382</name>
</gene>
<dbReference type="AlphaFoldDB" id="A0AA36AT56"/>
<dbReference type="Proteomes" id="UP001162480">
    <property type="component" value="Chromosome 3"/>
</dbReference>
<name>A0AA36AT56_OCTVU</name>
<accession>A0AA36AT56</accession>
<feature type="region of interest" description="Disordered" evidence="1">
    <location>
        <begin position="1"/>
        <end position="27"/>
    </location>
</feature>
<evidence type="ECO:0000313" key="2">
    <source>
        <dbReference type="EMBL" id="CAI9720377.1"/>
    </source>
</evidence>
<evidence type="ECO:0000313" key="3">
    <source>
        <dbReference type="Proteomes" id="UP001162480"/>
    </source>
</evidence>
<reference evidence="2" key="1">
    <citation type="submission" date="2023-08" db="EMBL/GenBank/DDBJ databases">
        <authorList>
            <person name="Alioto T."/>
            <person name="Alioto T."/>
            <person name="Gomez Garrido J."/>
        </authorList>
    </citation>
    <scope>NUCLEOTIDE SEQUENCE</scope>
</reference>
<sequence length="97" mass="11000">MGKHKHKKKNRVMVPNKSGVRKTSTKPVTTNLKKLVNKAKTQTDSMNENIDVMRSIMLQQKTETLKPKVVSPPVQTTHTSDKEIEEVENMMNGILQS</sequence>
<dbReference type="EMBL" id="OX597816">
    <property type="protein sequence ID" value="CAI9720377.1"/>
    <property type="molecule type" value="Genomic_DNA"/>
</dbReference>
<proteinExistence type="predicted"/>
<feature type="compositionally biased region" description="Basic residues" evidence="1">
    <location>
        <begin position="1"/>
        <end position="11"/>
    </location>
</feature>
<keyword evidence="3" id="KW-1185">Reference proteome</keyword>
<organism evidence="2 3">
    <name type="scientific">Octopus vulgaris</name>
    <name type="common">Common octopus</name>
    <dbReference type="NCBI Taxonomy" id="6645"/>
    <lineage>
        <taxon>Eukaryota</taxon>
        <taxon>Metazoa</taxon>
        <taxon>Spiralia</taxon>
        <taxon>Lophotrochozoa</taxon>
        <taxon>Mollusca</taxon>
        <taxon>Cephalopoda</taxon>
        <taxon>Coleoidea</taxon>
        <taxon>Octopodiformes</taxon>
        <taxon>Octopoda</taxon>
        <taxon>Incirrata</taxon>
        <taxon>Octopodidae</taxon>
        <taxon>Octopus</taxon>
    </lineage>
</organism>
<evidence type="ECO:0000256" key="1">
    <source>
        <dbReference type="SAM" id="MobiDB-lite"/>
    </source>
</evidence>
<protein>
    <submittedName>
        <fullName evidence="2">Uncharacterized protein</fullName>
    </submittedName>
</protein>